<dbReference type="Proteomes" id="UP000053447">
    <property type="component" value="Unassembled WGS sequence"/>
</dbReference>
<name>A0A0W4ZW79_PNEJ7</name>
<evidence type="ECO:0000256" key="4">
    <source>
        <dbReference type="ARBA" id="ARBA00022448"/>
    </source>
</evidence>
<evidence type="ECO:0000256" key="2">
    <source>
        <dbReference type="ARBA" id="ARBA00007603"/>
    </source>
</evidence>
<dbReference type="Pfam" id="PF06148">
    <property type="entry name" value="COG2_N"/>
    <property type="match status" value="1"/>
</dbReference>
<dbReference type="PANTHER" id="PTHR12961">
    <property type="entry name" value="CONSERVED OLIGOMERIC GOLGI COMPLEX COMPONENT 2"/>
    <property type="match status" value="1"/>
</dbReference>
<evidence type="ECO:0000256" key="8">
    <source>
        <dbReference type="ARBA" id="ARBA00031344"/>
    </source>
</evidence>
<dbReference type="GeneID" id="28938632"/>
<dbReference type="PANTHER" id="PTHR12961:SF0">
    <property type="entry name" value="CONSERVED OLIGOMERIC GOLGI COMPLEX SUBUNIT 2"/>
    <property type="match status" value="1"/>
</dbReference>
<evidence type="ECO:0000256" key="5">
    <source>
        <dbReference type="ARBA" id="ARBA00022927"/>
    </source>
</evidence>
<dbReference type="GO" id="GO:0006891">
    <property type="term" value="P:intra-Golgi vesicle-mediated transport"/>
    <property type="evidence" value="ECO:0007669"/>
    <property type="project" value="TreeGrafter"/>
</dbReference>
<evidence type="ECO:0000256" key="3">
    <source>
        <dbReference type="ARBA" id="ARBA00020977"/>
    </source>
</evidence>
<dbReference type="STRING" id="1408657.A0A0W4ZW79"/>
<comment type="similarity">
    <text evidence="2">Belongs to the COG2 family.</text>
</comment>
<evidence type="ECO:0000313" key="10">
    <source>
        <dbReference type="EMBL" id="KTW32625.1"/>
    </source>
</evidence>
<reference evidence="11" key="1">
    <citation type="journal article" date="2016" name="Nat. Commun.">
        <title>Genome analysis of three Pneumocystis species reveals adaptation mechanisms to life exclusively in mammalian hosts.</title>
        <authorList>
            <person name="Ma L."/>
            <person name="Chen Z."/>
            <person name="Huang D.W."/>
            <person name="Kutty G."/>
            <person name="Ishihara M."/>
            <person name="Wang H."/>
            <person name="Abouelleil A."/>
            <person name="Bishop L."/>
            <person name="Davey E."/>
            <person name="Deng R."/>
            <person name="Deng X."/>
            <person name="Fan L."/>
            <person name="Fantoni G."/>
            <person name="Fitzgerald M."/>
            <person name="Gogineni E."/>
            <person name="Goldberg J.M."/>
            <person name="Handley G."/>
            <person name="Hu X."/>
            <person name="Huber C."/>
            <person name="Jiao X."/>
            <person name="Jones K."/>
            <person name="Levin J.Z."/>
            <person name="Liu Y."/>
            <person name="Macdonald P."/>
            <person name="Melnikov A."/>
            <person name="Raley C."/>
            <person name="Sassi M."/>
            <person name="Sherman B.T."/>
            <person name="Song X."/>
            <person name="Sykes S."/>
            <person name="Tran B."/>
            <person name="Walsh L."/>
            <person name="Xia Y."/>
            <person name="Yang J."/>
            <person name="Young S."/>
            <person name="Zeng Q."/>
            <person name="Zheng X."/>
            <person name="Stephens R."/>
            <person name="Nusbaum C."/>
            <person name="Birren B.W."/>
            <person name="Azadi P."/>
            <person name="Lempicki R.A."/>
            <person name="Cuomo C.A."/>
            <person name="Kovacs J.A."/>
        </authorList>
    </citation>
    <scope>NUCLEOTIDE SEQUENCE [LARGE SCALE GENOMIC DNA]</scope>
    <source>
        <strain evidence="11">RU7</strain>
    </source>
</reference>
<organism evidence="10 11">
    <name type="scientific">Pneumocystis jirovecii (strain RU7)</name>
    <name type="common">Human pneumocystis pneumonia agent</name>
    <dbReference type="NCBI Taxonomy" id="1408657"/>
    <lineage>
        <taxon>Eukaryota</taxon>
        <taxon>Fungi</taxon>
        <taxon>Dikarya</taxon>
        <taxon>Ascomycota</taxon>
        <taxon>Taphrinomycotina</taxon>
        <taxon>Pneumocystomycetes</taxon>
        <taxon>Pneumocystaceae</taxon>
        <taxon>Pneumocystis</taxon>
    </lineage>
</organism>
<dbReference type="GO" id="GO:0015031">
    <property type="term" value="P:protein transport"/>
    <property type="evidence" value="ECO:0007669"/>
    <property type="project" value="UniProtKB-KW"/>
</dbReference>
<feature type="domain" description="Conserved oligomeric Golgi complex subunit 2 N-terminal" evidence="9">
    <location>
        <begin position="29"/>
        <end position="96"/>
    </location>
</feature>
<dbReference type="VEuPathDB" id="FungiDB:T551_00110"/>
<evidence type="ECO:0000256" key="6">
    <source>
        <dbReference type="ARBA" id="ARBA00023034"/>
    </source>
</evidence>
<dbReference type="InterPro" id="IPR024602">
    <property type="entry name" value="COG_su2_N"/>
</dbReference>
<evidence type="ECO:0000256" key="7">
    <source>
        <dbReference type="ARBA" id="ARBA00023136"/>
    </source>
</evidence>
<dbReference type="InterPro" id="IPR009316">
    <property type="entry name" value="COG2"/>
</dbReference>
<dbReference type="RefSeq" id="XP_018231317.1">
    <property type="nucleotide sequence ID" value="XM_018372377.1"/>
</dbReference>
<keyword evidence="6" id="KW-0333">Golgi apparatus</keyword>
<keyword evidence="7" id="KW-0472">Membrane</keyword>
<dbReference type="GO" id="GO:0000139">
    <property type="term" value="C:Golgi membrane"/>
    <property type="evidence" value="ECO:0007669"/>
    <property type="project" value="UniProtKB-SubCell"/>
</dbReference>
<keyword evidence="11" id="KW-1185">Reference proteome</keyword>
<keyword evidence="5" id="KW-0653">Protein transport</keyword>
<evidence type="ECO:0000259" key="9">
    <source>
        <dbReference type="Pfam" id="PF06148"/>
    </source>
</evidence>
<proteinExistence type="inferred from homology"/>
<sequence length="262" mass="31333">MSSQKEFENFDKENILKDFLSFDLYEKLNDEVFLEENFDVDEFLKKVYKFHTLEDLQIKLKKLSKTIENDIVTFVREKYDDFFKLADSILENESKIIDLSIYLTKFKNEVKKIHDTIQLNILRIDQELQKKNEIYVKKELSMNLLNINMMIEDMECLLSLIIKEYENDIDISVLQELSRSYIFLKYHLSLVSLQHPFIEERKEKIQVVQNELFNHLALALHKYKKDTPNDEKLLIILQIYRDLDASVEACRQLCKIKSIPSC</sequence>
<dbReference type="OrthoDB" id="332281at2759"/>
<gene>
    <name evidence="10" type="ORF">T551_00110</name>
</gene>
<evidence type="ECO:0000256" key="1">
    <source>
        <dbReference type="ARBA" id="ARBA00004395"/>
    </source>
</evidence>
<comment type="subcellular location">
    <subcellularLocation>
        <location evidence="1">Golgi apparatus membrane</location>
        <topology evidence="1">Peripheral membrane protein</topology>
    </subcellularLocation>
</comment>
<dbReference type="GO" id="GO:0007030">
    <property type="term" value="P:Golgi organization"/>
    <property type="evidence" value="ECO:0007669"/>
    <property type="project" value="InterPro"/>
</dbReference>
<keyword evidence="4" id="KW-0813">Transport</keyword>
<accession>A0A0W4ZW79</accession>
<comment type="caution">
    <text evidence="10">The sequence shown here is derived from an EMBL/GenBank/DDBJ whole genome shotgun (WGS) entry which is preliminary data.</text>
</comment>
<protein>
    <recommendedName>
        <fullName evidence="3">Conserved oligomeric Golgi complex subunit 2</fullName>
    </recommendedName>
    <alternativeName>
        <fullName evidence="8">Component of oligomeric Golgi complex 2</fullName>
    </alternativeName>
</protein>
<dbReference type="AlphaFoldDB" id="A0A0W4ZW79"/>
<dbReference type="GO" id="GO:0017119">
    <property type="term" value="C:Golgi transport complex"/>
    <property type="evidence" value="ECO:0007669"/>
    <property type="project" value="TreeGrafter"/>
</dbReference>
<dbReference type="EMBL" id="LFWA01000001">
    <property type="protein sequence ID" value="KTW32625.1"/>
    <property type="molecule type" value="Genomic_DNA"/>
</dbReference>
<evidence type="ECO:0000313" key="11">
    <source>
        <dbReference type="Proteomes" id="UP000053447"/>
    </source>
</evidence>